<evidence type="ECO:0000313" key="4">
    <source>
        <dbReference type="Proteomes" id="UP000249046"/>
    </source>
</evidence>
<sequence>MLLAPLSLPPAVAPARSAPGVASSPGFAPSRHRAARIVTSPAPAAAVAPPRSDAARRRSLLLWALAGLLVVMLVPAARPGPLLGWSLPFWLVLAPLLNLAWLTRRQWPVALRAHVRRAAARRRPGARRLPARRAQVQGALRSRRARSAAVSADRSSNS</sequence>
<dbReference type="AlphaFoldDB" id="A0A2W5KHR2"/>
<evidence type="ECO:0000256" key="2">
    <source>
        <dbReference type="SAM" id="Phobius"/>
    </source>
</evidence>
<gene>
    <name evidence="3" type="ORF">DI564_07575</name>
</gene>
<feature type="compositionally biased region" description="Low complexity" evidence="1">
    <location>
        <begin position="147"/>
        <end position="158"/>
    </location>
</feature>
<comment type="caution">
    <text evidence="3">The sequence shown here is derived from an EMBL/GenBank/DDBJ whole genome shotgun (WGS) entry which is preliminary data.</text>
</comment>
<proteinExistence type="predicted"/>
<feature type="transmembrane region" description="Helical" evidence="2">
    <location>
        <begin position="60"/>
        <end position="77"/>
    </location>
</feature>
<keyword evidence="2" id="KW-1133">Transmembrane helix</keyword>
<reference evidence="3 4" key="1">
    <citation type="submission" date="2017-08" db="EMBL/GenBank/DDBJ databases">
        <title>Infants hospitalized years apart are colonized by the same room-sourced microbial strains.</title>
        <authorList>
            <person name="Brooks B."/>
            <person name="Olm M.R."/>
            <person name="Firek B.A."/>
            <person name="Baker R."/>
            <person name="Thomas B.C."/>
            <person name="Morowitz M.J."/>
            <person name="Banfield J.F."/>
        </authorList>
    </citation>
    <scope>NUCLEOTIDE SEQUENCE [LARGE SCALE GENOMIC DNA]</scope>
    <source>
        <strain evidence="3">S2_005_003_R2_42</strain>
    </source>
</reference>
<evidence type="ECO:0000256" key="1">
    <source>
        <dbReference type="SAM" id="MobiDB-lite"/>
    </source>
</evidence>
<keyword evidence="2" id="KW-0812">Transmembrane</keyword>
<organism evidence="3 4">
    <name type="scientific">Rhodanobacter denitrificans</name>
    <dbReference type="NCBI Taxonomy" id="666685"/>
    <lineage>
        <taxon>Bacteria</taxon>
        <taxon>Pseudomonadati</taxon>
        <taxon>Pseudomonadota</taxon>
        <taxon>Gammaproteobacteria</taxon>
        <taxon>Lysobacterales</taxon>
        <taxon>Rhodanobacteraceae</taxon>
        <taxon>Rhodanobacter</taxon>
    </lineage>
</organism>
<feature type="compositionally biased region" description="Basic residues" evidence="1">
    <location>
        <begin position="122"/>
        <end position="131"/>
    </location>
</feature>
<evidence type="ECO:0008006" key="5">
    <source>
        <dbReference type="Google" id="ProtNLM"/>
    </source>
</evidence>
<keyword evidence="2" id="KW-0472">Membrane</keyword>
<name>A0A2W5KHR2_9GAMM</name>
<feature type="region of interest" description="Disordered" evidence="1">
    <location>
        <begin position="122"/>
        <end position="158"/>
    </location>
</feature>
<dbReference type="EMBL" id="QFPO01000005">
    <property type="protein sequence ID" value="PZQ16481.1"/>
    <property type="molecule type" value="Genomic_DNA"/>
</dbReference>
<protein>
    <recommendedName>
        <fullName evidence="5">Transmembrane protein</fullName>
    </recommendedName>
</protein>
<dbReference type="Proteomes" id="UP000249046">
    <property type="component" value="Unassembled WGS sequence"/>
</dbReference>
<evidence type="ECO:0000313" key="3">
    <source>
        <dbReference type="EMBL" id="PZQ16481.1"/>
    </source>
</evidence>
<accession>A0A2W5KHR2</accession>
<feature type="transmembrane region" description="Helical" evidence="2">
    <location>
        <begin position="83"/>
        <end position="102"/>
    </location>
</feature>